<dbReference type="AlphaFoldDB" id="A0A9Q1JU35"/>
<gene>
    <name evidence="1" type="ORF">Cgig2_003885</name>
</gene>
<comment type="caution">
    <text evidence="1">The sequence shown here is derived from an EMBL/GenBank/DDBJ whole genome shotgun (WGS) entry which is preliminary data.</text>
</comment>
<organism evidence="1 2">
    <name type="scientific">Carnegiea gigantea</name>
    <dbReference type="NCBI Taxonomy" id="171969"/>
    <lineage>
        <taxon>Eukaryota</taxon>
        <taxon>Viridiplantae</taxon>
        <taxon>Streptophyta</taxon>
        <taxon>Embryophyta</taxon>
        <taxon>Tracheophyta</taxon>
        <taxon>Spermatophyta</taxon>
        <taxon>Magnoliopsida</taxon>
        <taxon>eudicotyledons</taxon>
        <taxon>Gunneridae</taxon>
        <taxon>Pentapetalae</taxon>
        <taxon>Caryophyllales</taxon>
        <taxon>Cactineae</taxon>
        <taxon>Cactaceae</taxon>
        <taxon>Cactoideae</taxon>
        <taxon>Echinocereeae</taxon>
        <taxon>Carnegiea</taxon>
    </lineage>
</organism>
<keyword evidence="2" id="KW-1185">Reference proteome</keyword>
<dbReference type="Proteomes" id="UP001153076">
    <property type="component" value="Unassembled WGS sequence"/>
</dbReference>
<evidence type="ECO:0000313" key="1">
    <source>
        <dbReference type="EMBL" id="KAJ8430892.1"/>
    </source>
</evidence>
<sequence length="282" mass="31334">MSMLTYMWQGVRVHVWDGYMEMKHVKGNGGGGGCSDRGKVGATVSVGDVACGVDGGVVTDHFVRDSTEGSTGEGQEVDEAAVVEELIHKQKLWVYDYVSDCYKAVSQSTIYMNSIHPMETHDFATVDDATGLLVGGEALDDGYNRRILPPLNPHPQGRHKRGELNLNGKASRSESAQNAESTVVIAYSERAINVVSGSVKIRVAVGTNVQDEVAWDYFCLIDPDFPERAKEVIDDLLRESALERDWVLDDRSAQLWSREEDMRMDAGQKWTRCESCLDLLWR</sequence>
<accession>A0A9Q1JU35</accession>
<reference evidence="1" key="1">
    <citation type="submission" date="2022-04" db="EMBL/GenBank/DDBJ databases">
        <title>Carnegiea gigantea Genome sequencing and assembly v2.</title>
        <authorList>
            <person name="Copetti D."/>
            <person name="Sanderson M.J."/>
            <person name="Burquez A."/>
            <person name="Wojciechowski M.F."/>
        </authorList>
    </citation>
    <scope>NUCLEOTIDE SEQUENCE</scope>
    <source>
        <strain evidence="1">SGP5-SGP5p</strain>
        <tissue evidence="1">Aerial part</tissue>
    </source>
</reference>
<dbReference type="EMBL" id="JAKOGI010000743">
    <property type="protein sequence ID" value="KAJ8430892.1"/>
    <property type="molecule type" value="Genomic_DNA"/>
</dbReference>
<dbReference type="OrthoDB" id="8026949at2759"/>
<protein>
    <submittedName>
        <fullName evidence="1">Uncharacterized protein</fullName>
    </submittedName>
</protein>
<name>A0A9Q1JU35_9CARY</name>
<evidence type="ECO:0000313" key="2">
    <source>
        <dbReference type="Proteomes" id="UP001153076"/>
    </source>
</evidence>
<proteinExistence type="predicted"/>